<organism evidence="2 3">
    <name type="scientific">Solihabitans fulvus</name>
    <dbReference type="NCBI Taxonomy" id="1892852"/>
    <lineage>
        <taxon>Bacteria</taxon>
        <taxon>Bacillati</taxon>
        <taxon>Actinomycetota</taxon>
        <taxon>Actinomycetes</taxon>
        <taxon>Pseudonocardiales</taxon>
        <taxon>Pseudonocardiaceae</taxon>
        <taxon>Solihabitans</taxon>
    </lineage>
</organism>
<keyword evidence="2" id="KW-0378">Hydrolase</keyword>
<dbReference type="Proteomes" id="UP000323454">
    <property type="component" value="Unassembled WGS sequence"/>
</dbReference>
<reference evidence="2 3" key="1">
    <citation type="submission" date="2019-09" db="EMBL/GenBank/DDBJ databases">
        <title>Goodfellowia gen. nov., a new genus of the Pseudonocardineae related to Actinoalloteichus, containing Goodfellowia coeruleoviolacea gen. nov., comb. nov. gen. nov., comb. nov.</title>
        <authorList>
            <person name="Labeda D."/>
        </authorList>
    </citation>
    <scope>NUCLEOTIDE SEQUENCE [LARGE SCALE GENOMIC DNA]</scope>
    <source>
        <strain evidence="2 3">AN110305</strain>
    </source>
</reference>
<dbReference type="InterPro" id="IPR000073">
    <property type="entry name" value="AB_hydrolase_1"/>
</dbReference>
<protein>
    <submittedName>
        <fullName evidence="2">Alpha/beta hydrolase</fullName>
    </submittedName>
</protein>
<dbReference type="GO" id="GO:0016787">
    <property type="term" value="F:hydrolase activity"/>
    <property type="evidence" value="ECO:0007669"/>
    <property type="project" value="UniProtKB-KW"/>
</dbReference>
<evidence type="ECO:0000259" key="1">
    <source>
        <dbReference type="Pfam" id="PF00561"/>
    </source>
</evidence>
<dbReference type="OrthoDB" id="2987348at2"/>
<dbReference type="PANTHER" id="PTHR43194:SF2">
    <property type="entry name" value="PEROXISOMAL MEMBRANE PROTEIN LPX1"/>
    <property type="match status" value="1"/>
</dbReference>
<reference evidence="2 3" key="2">
    <citation type="submission" date="2019-09" db="EMBL/GenBank/DDBJ databases">
        <authorList>
            <person name="Jin C."/>
        </authorList>
    </citation>
    <scope>NUCLEOTIDE SEQUENCE [LARGE SCALE GENOMIC DNA]</scope>
    <source>
        <strain evidence="2 3">AN110305</strain>
    </source>
</reference>
<keyword evidence="3" id="KW-1185">Reference proteome</keyword>
<accession>A0A5B2WPV4</accession>
<dbReference type="Pfam" id="PF00561">
    <property type="entry name" value="Abhydrolase_1"/>
    <property type="match status" value="1"/>
</dbReference>
<dbReference type="PRINTS" id="PR00111">
    <property type="entry name" value="ABHYDROLASE"/>
</dbReference>
<dbReference type="EMBL" id="VUOB01000074">
    <property type="protein sequence ID" value="KAA2252556.1"/>
    <property type="molecule type" value="Genomic_DNA"/>
</dbReference>
<evidence type="ECO:0000313" key="2">
    <source>
        <dbReference type="EMBL" id="KAA2252556.1"/>
    </source>
</evidence>
<evidence type="ECO:0000313" key="3">
    <source>
        <dbReference type="Proteomes" id="UP000323454"/>
    </source>
</evidence>
<dbReference type="InterPro" id="IPR050228">
    <property type="entry name" value="Carboxylesterase_BioH"/>
</dbReference>
<gene>
    <name evidence="2" type="ORF">F0L68_35155</name>
</gene>
<dbReference type="PANTHER" id="PTHR43194">
    <property type="entry name" value="HYDROLASE ALPHA/BETA FOLD FAMILY"/>
    <property type="match status" value="1"/>
</dbReference>
<sequence length="250" mass="26500">MRHAETGPGTARIRWSELPGDEPARVYLHGLGNASGASFAHVAAHPLLAGRRQLLLDLFGFGLSDRPADFGYGIADHADAVAAALDSAGVTGAEVVGHSMGGSVAVVLAARRPDLVSRLVVAEATLDPAVERGRIGRHTEDGFVSGGHEDVLAAVDSEWRATMRLAGRVGLYRSAAGFWAESFPPVREMLLRMDIPRTFVRGERGEPLDGAEELRAAGVRLDVVRNAGHTMMFDNPDGFIHAVATGLAHD</sequence>
<comment type="caution">
    <text evidence="2">The sequence shown here is derived from an EMBL/GenBank/DDBJ whole genome shotgun (WGS) entry which is preliminary data.</text>
</comment>
<proteinExistence type="predicted"/>
<dbReference type="Gene3D" id="3.40.50.1820">
    <property type="entry name" value="alpha/beta hydrolase"/>
    <property type="match status" value="1"/>
</dbReference>
<name>A0A5B2WPV4_9PSEU</name>
<dbReference type="SUPFAM" id="SSF53474">
    <property type="entry name" value="alpha/beta-Hydrolases"/>
    <property type="match status" value="1"/>
</dbReference>
<dbReference type="InterPro" id="IPR029058">
    <property type="entry name" value="AB_hydrolase_fold"/>
</dbReference>
<dbReference type="AlphaFoldDB" id="A0A5B2WPV4"/>
<feature type="domain" description="AB hydrolase-1" evidence="1">
    <location>
        <begin position="26"/>
        <end position="129"/>
    </location>
</feature>
<dbReference type="RefSeq" id="WP_149854213.1">
    <property type="nucleotide sequence ID" value="NZ_VUOB01000074.1"/>
</dbReference>